<feature type="compositionally biased region" description="Polar residues" evidence="8">
    <location>
        <begin position="465"/>
        <end position="484"/>
    </location>
</feature>
<dbReference type="OrthoDB" id="3176171at2759"/>
<comment type="similarity">
    <text evidence="5 6">Belongs to the TRAFAC class myosin-kinesin ATPase superfamily. Kinesin family.</text>
</comment>
<feature type="coiled-coil region" evidence="7">
    <location>
        <begin position="353"/>
        <end position="380"/>
    </location>
</feature>
<evidence type="ECO:0000256" key="5">
    <source>
        <dbReference type="PROSITE-ProRule" id="PRU00283"/>
    </source>
</evidence>
<evidence type="ECO:0000256" key="3">
    <source>
        <dbReference type="ARBA" id="ARBA00023054"/>
    </source>
</evidence>
<dbReference type="SUPFAM" id="SSF52540">
    <property type="entry name" value="P-loop containing nucleoside triphosphate hydrolases"/>
    <property type="match status" value="1"/>
</dbReference>
<evidence type="ECO:0000256" key="6">
    <source>
        <dbReference type="RuleBase" id="RU000394"/>
    </source>
</evidence>
<dbReference type="GO" id="GO:0003777">
    <property type="term" value="F:microtubule motor activity"/>
    <property type="evidence" value="ECO:0007669"/>
    <property type="project" value="InterPro"/>
</dbReference>
<feature type="domain" description="Kinesin motor" evidence="9">
    <location>
        <begin position="5"/>
        <end position="341"/>
    </location>
</feature>
<gene>
    <name evidence="10" type="ORF">EZS28_009637</name>
</gene>
<dbReference type="PANTHER" id="PTHR47968">
    <property type="entry name" value="CENTROMERE PROTEIN E"/>
    <property type="match status" value="1"/>
</dbReference>
<evidence type="ECO:0000256" key="4">
    <source>
        <dbReference type="ARBA" id="ARBA00023175"/>
    </source>
</evidence>
<dbReference type="SMART" id="SM00129">
    <property type="entry name" value="KISc"/>
    <property type="match status" value="1"/>
</dbReference>
<feature type="coiled-coil region" evidence="7">
    <location>
        <begin position="528"/>
        <end position="750"/>
    </location>
</feature>
<evidence type="ECO:0000256" key="7">
    <source>
        <dbReference type="SAM" id="Coils"/>
    </source>
</evidence>
<feature type="binding site" evidence="5">
    <location>
        <begin position="86"/>
        <end position="93"/>
    </location>
    <ligand>
        <name>ATP</name>
        <dbReference type="ChEBI" id="CHEBI:30616"/>
    </ligand>
</feature>
<dbReference type="PANTHER" id="PTHR47968:SF75">
    <property type="entry name" value="CENTROMERE-ASSOCIATED PROTEIN E"/>
    <property type="match status" value="1"/>
</dbReference>
<dbReference type="Proteomes" id="UP000324800">
    <property type="component" value="Unassembled WGS sequence"/>
</dbReference>
<feature type="region of interest" description="Disordered" evidence="8">
    <location>
        <begin position="399"/>
        <end position="484"/>
    </location>
</feature>
<feature type="compositionally biased region" description="Polar residues" evidence="8">
    <location>
        <begin position="877"/>
        <end position="918"/>
    </location>
</feature>
<feature type="compositionally biased region" description="Polar residues" evidence="8">
    <location>
        <begin position="843"/>
        <end position="868"/>
    </location>
</feature>
<feature type="compositionally biased region" description="Low complexity" evidence="8">
    <location>
        <begin position="399"/>
        <end position="409"/>
    </location>
</feature>
<dbReference type="GO" id="GO:0008017">
    <property type="term" value="F:microtubule binding"/>
    <property type="evidence" value="ECO:0007669"/>
    <property type="project" value="InterPro"/>
</dbReference>
<dbReference type="InterPro" id="IPR027640">
    <property type="entry name" value="Kinesin-like_fam"/>
</dbReference>
<keyword evidence="4 5" id="KW-0505">Motor protein</keyword>
<dbReference type="PROSITE" id="PS50067">
    <property type="entry name" value="KINESIN_MOTOR_2"/>
    <property type="match status" value="1"/>
</dbReference>
<evidence type="ECO:0000313" key="11">
    <source>
        <dbReference type="Proteomes" id="UP000324800"/>
    </source>
</evidence>
<name>A0A5J4WJ15_9EUKA</name>
<dbReference type="AlphaFoldDB" id="A0A5J4WJ15"/>
<protein>
    <recommendedName>
        <fullName evidence="6">Kinesin-like protein</fullName>
    </recommendedName>
</protein>
<evidence type="ECO:0000256" key="2">
    <source>
        <dbReference type="ARBA" id="ARBA00022840"/>
    </source>
</evidence>
<dbReference type="PRINTS" id="PR00380">
    <property type="entry name" value="KINESINHEAVY"/>
</dbReference>
<dbReference type="PROSITE" id="PS00411">
    <property type="entry name" value="KINESIN_MOTOR_1"/>
    <property type="match status" value="1"/>
</dbReference>
<keyword evidence="1 5" id="KW-0547">Nucleotide-binding</keyword>
<dbReference type="Pfam" id="PF00225">
    <property type="entry name" value="Kinesin"/>
    <property type="match status" value="1"/>
</dbReference>
<dbReference type="InterPro" id="IPR027417">
    <property type="entry name" value="P-loop_NTPase"/>
</dbReference>
<evidence type="ECO:0000256" key="8">
    <source>
        <dbReference type="SAM" id="MobiDB-lite"/>
    </source>
</evidence>
<reference evidence="10 11" key="1">
    <citation type="submission" date="2019-03" db="EMBL/GenBank/DDBJ databases">
        <title>Single cell metagenomics reveals metabolic interactions within the superorganism composed of flagellate Streblomastix strix and complex community of Bacteroidetes bacteria on its surface.</title>
        <authorList>
            <person name="Treitli S.C."/>
            <person name="Kolisko M."/>
            <person name="Husnik F."/>
            <person name="Keeling P."/>
            <person name="Hampl V."/>
        </authorList>
    </citation>
    <scope>NUCLEOTIDE SEQUENCE [LARGE SCALE GENOMIC DNA]</scope>
    <source>
        <strain evidence="10">ST1C</strain>
    </source>
</reference>
<feature type="compositionally biased region" description="Low complexity" evidence="8">
    <location>
        <begin position="430"/>
        <end position="460"/>
    </location>
</feature>
<proteinExistence type="inferred from homology"/>
<dbReference type="InterPro" id="IPR001752">
    <property type="entry name" value="Kinesin_motor_dom"/>
</dbReference>
<dbReference type="EMBL" id="SNRW01001836">
    <property type="protein sequence ID" value="KAA6394838.1"/>
    <property type="molecule type" value="Genomic_DNA"/>
</dbReference>
<dbReference type="GO" id="GO:0005524">
    <property type="term" value="F:ATP binding"/>
    <property type="evidence" value="ECO:0007669"/>
    <property type="project" value="UniProtKB-UniRule"/>
</dbReference>
<dbReference type="GO" id="GO:0005874">
    <property type="term" value="C:microtubule"/>
    <property type="evidence" value="ECO:0007669"/>
    <property type="project" value="UniProtKB-KW"/>
</dbReference>
<dbReference type="GO" id="GO:0007018">
    <property type="term" value="P:microtubule-based movement"/>
    <property type="evidence" value="ECO:0007669"/>
    <property type="project" value="InterPro"/>
</dbReference>
<dbReference type="InterPro" id="IPR019821">
    <property type="entry name" value="Kinesin_motor_CS"/>
</dbReference>
<evidence type="ECO:0000256" key="1">
    <source>
        <dbReference type="ARBA" id="ARBA00022741"/>
    </source>
</evidence>
<sequence>MATQNITVLARPRPINKLEKKLGGQNCISVSSSRQFSVDNSGEIQNFTFDHVFKPEAKQEEVFNVTIQPLVADALNGINHAIMAYGQTSSGKTYTMVGPEEIDEETQGLIPRFISALFEGVGEMAVTQEFQLSATYVEIYNECINDLLDQRKQNLVIREGANGIFIENVSEHPFANEEEFLTLIDEGNENRVTSANQLNERSSRSHAICTVQIEQKDTLKNSIKKSQFHLVDLAGSEKINFTASELLMKEAAKINTSLFTLGKVIMELTKDASNQSSSYPQSSSSSQTAFISYRDSKLTRLLKESLGGNSKTKIIICVSSSTTCLSETLSTLKFGKSAKQVKNTVHVNQERTSAQMKKIIAQQEKEIERLKLTVQQLLDVMHNSDINLDSLSGLINTIQQQSPPSQKSSVKFAQSDENDDDKESIESHTSQKALKSALSKKQQQQQSSKSQQNNNNSNNSETESDTSSITNTNPNSITDSFQSSHSPVPLIYEQFSQQSQLTLFGNIVHTRLQPLPANYNSLKPEVQRELLKQRLSVAENELANVAEAMTFGEAMENQLVALIEENSDLRYQLQETDEQIRSYNEEILNVEQGWQVAVSEINDARNQASQLSVENEVLKNKIDELKGKCEVLEIAMDNMIVDRLKDKEQMDQTQQNQQKTEKNISQLKETNQKLITNLSQNEETQQKLHYLQHELETEKERRKEKEIAFEINSERTSKAEQRVSELESENQKLQQQLIECQKQLMQQNQMNQQKKPETQFNRIIRGGKRVLSSIATVSNKGYQQGMKYYNERQSYGGNQSSQLILSQNINGSPSSQQNQELQSQQQKAKVSLATVHKKREMMKQQQNDKSGEQQQHLRNKSHSPQQVLDTPKDQHRSQTPPIITSTSISNKYNQYVRTQSSPKIQSGDVQSKTPTNKTDTSESKGQLPGVVKIKVKAMSPLPAAPKKKQ</sequence>
<keyword evidence="6" id="KW-0493">Microtubule</keyword>
<dbReference type="InterPro" id="IPR036961">
    <property type="entry name" value="Kinesin_motor_dom_sf"/>
</dbReference>
<accession>A0A5J4WJ15</accession>
<keyword evidence="2 5" id="KW-0067">ATP-binding</keyword>
<comment type="caution">
    <text evidence="10">The sequence shown here is derived from an EMBL/GenBank/DDBJ whole genome shotgun (WGS) entry which is preliminary data.</text>
</comment>
<evidence type="ECO:0000259" key="9">
    <source>
        <dbReference type="PROSITE" id="PS50067"/>
    </source>
</evidence>
<organism evidence="10 11">
    <name type="scientific">Streblomastix strix</name>
    <dbReference type="NCBI Taxonomy" id="222440"/>
    <lineage>
        <taxon>Eukaryota</taxon>
        <taxon>Metamonada</taxon>
        <taxon>Preaxostyla</taxon>
        <taxon>Oxymonadida</taxon>
        <taxon>Streblomastigidae</taxon>
        <taxon>Streblomastix</taxon>
    </lineage>
</organism>
<dbReference type="Gene3D" id="3.40.850.10">
    <property type="entry name" value="Kinesin motor domain"/>
    <property type="match status" value="1"/>
</dbReference>
<evidence type="ECO:0000313" key="10">
    <source>
        <dbReference type="EMBL" id="KAA6394838.1"/>
    </source>
</evidence>
<feature type="region of interest" description="Disordered" evidence="8">
    <location>
        <begin position="808"/>
        <end position="931"/>
    </location>
</feature>
<feature type="compositionally biased region" description="Low complexity" evidence="8">
    <location>
        <begin position="812"/>
        <end position="826"/>
    </location>
</feature>
<keyword evidence="3 7" id="KW-0175">Coiled coil</keyword>